<organism evidence="11 12">
    <name type="scientific">Candidatus Olsenella stercoravium</name>
    <dbReference type="NCBI Taxonomy" id="2838713"/>
    <lineage>
        <taxon>Bacteria</taxon>
        <taxon>Bacillati</taxon>
        <taxon>Actinomycetota</taxon>
        <taxon>Coriobacteriia</taxon>
        <taxon>Coriobacteriales</taxon>
        <taxon>Atopobiaceae</taxon>
        <taxon>Olsenella</taxon>
    </lineage>
</organism>
<dbReference type="PANTHER" id="PTHR44936:SF10">
    <property type="entry name" value="SENSOR PROTEIN RSTB"/>
    <property type="match status" value="1"/>
</dbReference>
<dbReference type="InterPro" id="IPR005467">
    <property type="entry name" value="His_kinase_dom"/>
</dbReference>
<dbReference type="Gene3D" id="1.10.287.130">
    <property type="match status" value="1"/>
</dbReference>
<evidence type="ECO:0000313" key="11">
    <source>
        <dbReference type="EMBL" id="HIZ18433.1"/>
    </source>
</evidence>
<name>A0A9D2IPA4_9ACTN</name>
<evidence type="ECO:0000256" key="8">
    <source>
        <dbReference type="ARBA" id="ARBA00022840"/>
    </source>
</evidence>
<reference evidence="11" key="2">
    <citation type="submission" date="2021-04" db="EMBL/GenBank/DDBJ databases">
        <authorList>
            <person name="Gilroy R."/>
        </authorList>
    </citation>
    <scope>NUCLEOTIDE SEQUENCE</scope>
    <source>
        <strain evidence="11">ChiHecolR3B27-1887</strain>
    </source>
</reference>
<dbReference type="Pfam" id="PF00512">
    <property type="entry name" value="HisKA"/>
    <property type="match status" value="1"/>
</dbReference>
<sequence length="315" mass="33165">MADAFLIVLMLALGFGLGALFVVACYITELGRQARFLAARDRTSNARLTTGSRLPGVVALVDAVNAELAASDAERVEALRAADEFSRGLSALSHDVRTPLTGARGYLQLAREEADPAQKDVQLAAADARLASMSGLLDELFSYARAADPDIPLQLAAVALRPLLEQVLLGHYPEFEQHGWEPALTCGDAVVEADAEALARIVENLVVNALRHGCGPLAVTAHPAGEKDRLAVEFANPVADPSAIDAERLFERFYQADASRATQGSGLGLAVAAELAAAQGMTLAARVEGATLVITLTVKRMSCDYSSPESEALSA</sequence>
<keyword evidence="8" id="KW-0067">ATP-binding</keyword>
<evidence type="ECO:0000256" key="9">
    <source>
        <dbReference type="SAM" id="Phobius"/>
    </source>
</evidence>
<dbReference type="SUPFAM" id="SSF55874">
    <property type="entry name" value="ATPase domain of HSP90 chaperone/DNA topoisomerase II/histidine kinase"/>
    <property type="match status" value="1"/>
</dbReference>
<dbReference type="GO" id="GO:0005886">
    <property type="term" value="C:plasma membrane"/>
    <property type="evidence" value="ECO:0007669"/>
    <property type="project" value="UniProtKB-SubCell"/>
</dbReference>
<evidence type="ECO:0000256" key="7">
    <source>
        <dbReference type="ARBA" id="ARBA00022777"/>
    </source>
</evidence>
<dbReference type="InterPro" id="IPR036097">
    <property type="entry name" value="HisK_dim/P_sf"/>
</dbReference>
<protein>
    <recommendedName>
        <fullName evidence="3">histidine kinase</fullName>
        <ecNumber evidence="3">2.7.13.3</ecNumber>
    </recommendedName>
</protein>
<keyword evidence="9" id="KW-1133">Transmembrane helix</keyword>
<feature type="transmembrane region" description="Helical" evidence="9">
    <location>
        <begin position="6"/>
        <end position="27"/>
    </location>
</feature>
<evidence type="ECO:0000259" key="10">
    <source>
        <dbReference type="PROSITE" id="PS50109"/>
    </source>
</evidence>
<dbReference type="AlphaFoldDB" id="A0A9D2IPA4"/>
<feature type="domain" description="Histidine kinase" evidence="10">
    <location>
        <begin position="91"/>
        <end position="300"/>
    </location>
</feature>
<dbReference type="InterPro" id="IPR008358">
    <property type="entry name" value="Sig_transdc_His_kin/Pase_MprB"/>
</dbReference>
<dbReference type="SMART" id="SM00387">
    <property type="entry name" value="HATPase_c"/>
    <property type="match status" value="1"/>
</dbReference>
<dbReference type="PROSITE" id="PS50109">
    <property type="entry name" value="HIS_KIN"/>
    <property type="match status" value="1"/>
</dbReference>
<dbReference type="Proteomes" id="UP000824029">
    <property type="component" value="Unassembled WGS sequence"/>
</dbReference>
<gene>
    <name evidence="11" type="ORF">IAA22_04925</name>
</gene>
<dbReference type="EMBL" id="DXBZ01000091">
    <property type="protein sequence ID" value="HIZ18433.1"/>
    <property type="molecule type" value="Genomic_DNA"/>
</dbReference>
<comment type="caution">
    <text evidence="11">The sequence shown here is derived from an EMBL/GenBank/DDBJ whole genome shotgun (WGS) entry which is preliminary data.</text>
</comment>
<keyword evidence="6" id="KW-0547">Nucleotide-binding</keyword>
<proteinExistence type="predicted"/>
<comment type="catalytic activity">
    <reaction evidence="1">
        <text>ATP + protein L-histidine = ADP + protein N-phospho-L-histidine.</text>
        <dbReference type="EC" id="2.7.13.3"/>
    </reaction>
</comment>
<evidence type="ECO:0000256" key="5">
    <source>
        <dbReference type="ARBA" id="ARBA00022679"/>
    </source>
</evidence>
<dbReference type="GO" id="GO:0000155">
    <property type="term" value="F:phosphorelay sensor kinase activity"/>
    <property type="evidence" value="ECO:0007669"/>
    <property type="project" value="InterPro"/>
</dbReference>
<accession>A0A9D2IPA4</accession>
<evidence type="ECO:0000256" key="3">
    <source>
        <dbReference type="ARBA" id="ARBA00012438"/>
    </source>
</evidence>
<keyword evidence="9" id="KW-0812">Transmembrane</keyword>
<dbReference type="CDD" id="cd00082">
    <property type="entry name" value="HisKA"/>
    <property type="match status" value="1"/>
</dbReference>
<reference evidence="11" key="1">
    <citation type="journal article" date="2021" name="PeerJ">
        <title>Extensive microbial diversity within the chicken gut microbiome revealed by metagenomics and culture.</title>
        <authorList>
            <person name="Gilroy R."/>
            <person name="Ravi A."/>
            <person name="Getino M."/>
            <person name="Pursley I."/>
            <person name="Horton D.L."/>
            <person name="Alikhan N.F."/>
            <person name="Baker D."/>
            <person name="Gharbi K."/>
            <person name="Hall N."/>
            <person name="Watson M."/>
            <person name="Adriaenssens E.M."/>
            <person name="Foster-Nyarko E."/>
            <person name="Jarju S."/>
            <person name="Secka A."/>
            <person name="Antonio M."/>
            <person name="Oren A."/>
            <person name="Chaudhuri R.R."/>
            <person name="La Ragione R."/>
            <person name="Hildebrand F."/>
            <person name="Pallen M.J."/>
        </authorList>
    </citation>
    <scope>NUCLEOTIDE SEQUENCE</scope>
    <source>
        <strain evidence="11">ChiHecolR3B27-1887</strain>
    </source>
</reference>
<evidence type="ECO:0000256" key="4">
    <source>
        <dbReference type="ARBA" id="ARBA00022475"/>
    </source>
</evidence>
<comment type="subcellular location">
    <subcellularLocation>
        <location evidence="2">Cell membrane</location>
        <topology evidence="2">Multi-pass membrane protein</topology>
    </subcellularLocation>
</comment>
<dbReference type="InterPro" id="IPR003661">
    <property type="entry name" value="HisK_dim/P_dom"/>
</dbReference>
<keyword evidence="4" id="KW-1003">Cell membrane</keyword>
<evidence type="ECO:0000313" key="12">
    <source>
        <dbReference type="Proteomes" id="UP000824029"/>
    </source>
</evidence>
<dbReference type="InterPro" id="IPR003594">
    <property type="entry name" value="HATPase_dom"/>
</dbReference>
<dbReference type="Gene3D" id="3.30.565.10">
    <property type="entry name" value="Histidine kinase-like ATPase, C-terminal domain"/>
    <property type="match status" value="1"/>
</dbReference>
<evidence type="ECO:0000256" key="2">
    <source>
        <dbReference type="ARBA" id="ARBA00004651"/>
    </source>
</evidence>
<dbReference type="Pfam" id="PF02518">
    <property type="entry name" value="HATPase_c"/>
    <property type="match status" value="1"/>
</dbReference>
<dbReference type="PRINTS" id="PR01780">
    <property type="entry name" value="LANTIREGPROT"/>
</dbReference>
<dbReference type="SUPFAM" id="SSF47384">
    <property type="entry name" value="Homodimeric domain of signal transducing histidine kinase"/>
    <property type="match status" value="1"/>
</dbReference>
<dbReference type="GO" id="GO:0005524">
    <property type="term" value="F:ATP binding"/>
    <property type="evidence" value="ECO:0007669"/>
    <property type="project" value="UniProtKB-KW"/>
</dbReference>
<evidence type="ECO:0000256" key="1">
    <source>
        <dbReference type="ARBA" id="ARBA00000085"/>
    </source>
</evidence>
<dbReference type="InterPro" id="IPR036890">
    <property type="entry name" value="HATPase_C_sf"/>
</dbReference>
<dbReference type="SMART" id="SM00388">
    <property type="entry name" value="HisKA"/>
    <property type="match status" value="1"/>
</dbReference>
<dbReference type="EC" id="2.7.13.3" evidence="3"/>
<keyword evidence="7 11" id="KW-0418">Kinase</keyword>
<dbReference type="InterPro" id="IPR050980">
    <property type="entry name" value="2C_sensor_his_kinase"/>
</dbReference>
<keyword evidence="5" id="KW-0808">Transferase</keyword>
<dbReference type="PANTHER" id="PTHR44936">
    <property type="entry name" value="SENSOR PROTEIN CREC"/>
    <property type="match status" value="1"/>
</dbReference>
<keyword evidence="9" id="KW-0472">Membrane</keyword>
<evidence type="ECO:0000256" key="6">
    <source>
        <dbReference type="ARBA" id="ARBA00022741"/>
    </source>
</evidence>